<dbReference type="Proteomes" id="UP001328107">
    <property type="component" value="Unassembled WGS sequence"/>
</dbReference>
<name>A0AAN5CE17_9BILA</name>
<proteinExistence type="predicted"/>
<keyword evidence="2" id="KW-1185">Reference proteome</keyword>
<dbReference type="EMBL" id="BTRK01000003">
    <property type="protein sequence ID" value="GMR40157.1"/>
    <property type="molecule type" value="Genomic_DNA"/>
</dbReference>
<protein>
    <submittedName>
        <fullName evidence="1">Uncharacterized protein</fullName>
    </submittedName>
</protein>
<accession>A0AAN5CE17</accession>
<sequence>MKSVTSYICASFPRYLTFDRFVLDSDLIRGRVLNADIDTNRLKKALTDHGFTPRNTWSDVSRGDKSGFIAIKSHPSLKNRTVAELPAAAKFVLQKPLRASVYVEGFYLFTQSSNGSYSFYNRAPCRASARVS</sequence>
<reference evidence="2" key="1">
    <citation type="submission" date="2022-10" db="EMBL/GenBank/DDBJ databases">
        <title>Genome assembly of Pristionchus species.</title>
        <authorList>
            <person name="Yoshida K."/>
            <person name="Sommer R.J."/>
        </authorList>
    </citation>
    <scope>NUCLEOTIDE SEQUENCE [LARGE SCALE GENOMIC DNA]</scope>
    <source>
        <strain evidence="2">RS5460</strain>
    </source>
</reference>
<organism evidence="1 2">
    <name type="scientific">Pristionchus mayeri</name>
    <dbReference type="NCBI Taxonomy" id="1317129"/>
    <lineage>
        <taxon>Eukaryota</taxon>
        <taxon>Metazoa</taxon>
        <taxon>Ecdysozoa</taxon>
        <taxon>Nematoda</taxon>
        <taxon>Chromadorea</taxon>
        <taxon>Rhabditida</taxon>
        <taxon>Rhabditina</taxon>
        <taxon>Diplogasteromorpha</taxon>
        <taxon>Diplogasteroidea</taxon>
        <taxon>Neodiplogasteridae</taxon>
        <taxon>Pristionchus</taxon>
    </lineage>
</organism>
<evidence type="ECO:0000313" key="2">
    <source>
        <dbReference type="Proteomes" id="UP001328107"/>
    </source>
</evidence>
<evidence type="ECO:0000313" key="1">
    <source>
        <dbReference type="EMBL" id="GMR40157.1"/>
    </source>
</evidence>
<comment type="caution">
    <text evidence="1">The sequence shown here is derived from an EMBL/GenBank/DDBJ whole genome shotgun (WGS) entry which is preliminary data.</text>
</comment>
<gene>
    <name evidence="1" type="ORF">PMAYCL1PPCAC_10352</name>
</gene>
<dbReference type="AlphaFoldDB" id="A0AAN5CE17"/>